<accession>A0A6M2FBR8</accession>
<sequence>MEFRPFQELLPRHVEITRMIDEVVILERHGDFVSDQFFSSVMFSYLPCVIQLIHAIVVEYGAEDLNLLRQKLKQMRIFYNIGLPESVLELLVKLESSAVDSIEEVEVSDEETESTDEEQSEQ</sequence>
<evidence type="ECO:0000256" key="1">
    <source>
        <dbReference type="SAM" id="MobiDB-lite"/>
    </source>
</evidence>
<organism evidence="2">
    <name type="scientific">Populus davidiana</name>
    <dbReference type="NCBI Taxonomy" id="266767"/>
    <lineage>
        <taxon>Eukaryota</taxon>
        <taxon>Viridiplantae</taxon>
        <taxon>Streptophyta</taxon>
        <taxon>Embryophyta</taxon>
        <taxon>Tracheophyta</taxon>
        <taxon>Spermatophyta</taxon>
        <taxon>Magnoliopsida</taxon>
        <taxon>eudicotyledons</taxon>
        <taxon>Gunneridae</taxon>
        <taxon>Pentapetalae</taxon>
        <taxon>rosids</taxon>
        <taxon>fabids</taxon>
        <taxon>Malpighiales</taxon>
        <taxon>Salicaceae</taxon>
        <taxon>Saliceae</taxon>
        <taxon>Populus</taxon>
    </lineage>
</organism>
<protein>
    <submittedName>
        <fullName evidence="2">Uncharacterized protein</fullName>
    </submittedName>
</protein>
<feature type="region of interest" description="Disordered" evidence="1">
    <location>
        <begin position="103"/>
        <end position="122"/>
    </location>
</feature>
<evidence type="ECO:0000313" key="2">
    <source>
        <dbReference type="EMBL" id="NUU93786.1"/>
    </source>
</evidence>
<proteinExistence type="predicted"/>
<dbReference type="AlphaFoldDB" id="A0A6M2FBR8"/>
<dbReference type="EMBL" id="GILB01013453">
    <property type="protein sequence ID" value="NUU93786.1"/>
    <property type="molecule type" value="Transcribed_RNA"/>
</dbReference>
<name>A0A6M2FBR8_9ROSI</name>
<reference evidence="2" key="1">
    <citation type="submission" date="2020-03" db="EMBL/GenBank/DDBJ databases">
        <authorList>
            <person name="Zhang R."/>
        </authorList>
    </citation>
    <scope>NUCLEOTIDE SEQUENCE</scope>
</reference>